<proteinExistence type="predicted"/>
<dbReference type="Proteomes" id="UP000247602">
    <property type="component" value="Unassembled WGS sequence"/>
</dbReference>
<protein>
    <recommendedName>
        <fullName evidence="3">NRDE family protein</fullName>
    </recommendedName>
</protein>
<keyword evidence="2" id="KW-1185">Reference proteome</keyword>
<reference evidence="1 2" key="1">
    <citation type="submission" date="2018-06" db="EMBL/GenBank/DDBJ databases">
        <title>Draft genome sequence of Modestobacter versicolor CP153-2.</title>
        <authorList>
            <person name="Gundlapally S.R."/>
        </authorList>
    </citation>
    <scope>NUCLEOTIDE SEQUENCE [LARGE SCALE GENOMIC DNA]</scope>
    <source>
        <strain evidence="1 2">CP153-2</strain>
    </source>
</reference>
<organism evidence="1 2">
    <name type="scientific">Modestobacter versicolor</name>
    <dbReference type="NCBI Taxonomy" id="429133"/>
    <lineage>
        <taxon>Bacteria</taxon>
        <taxon>Bacillati</taxon>
        <taxon>Actinomycetota</taxon>
        <taxon>Actinomycetes</taxon>
        <taxon>Geodermatophilales</taxon>
        <taxon>Geodermatophilaceae</taxon>
        <taxon>Modestobacter</taxon>
    </lineage>
</organism>
<comment type="caution">
    <text evidence="1">The sequence shown here is derived from an EMBL/GenBank/DDBJ whole genome shotgun (WGS) entry which is preliminary data.</text>
</comment>
<name>A0A323V729_9ACTN</name>
<dbReference type="EMBL" id="QKNV01000191">
    <property type="protein sequence ID" value="PZA20361.1"/>
    <property type="molecule type" value="Genomic_DNA"/>
</dbReference>
<evidence type="ECO:0000313" key="2">
    <source>
        <dbReference type="Proteomes" id="UP000247602"/>
    </source>
</evidence>
<dbReference type="OrthoDB" id="4380123at2"/>
<dbReference type="InterPro" id="IPR008551">
    <property type="entry name" value="TANGO2"/>
</dbReference>
<gene>
    <name evidence="1" type="ORF">DMO24_15910</name>
</gene>
<evidence type="ECO:0008006" key="3">
    <source>
        <dbReference type="Google" id="ProtNLM"/>
    </source>
</evidence>
<accession>A0A323V729</accession>
<dbReference type="Pfam" id="PF05742">
    <property type="entry name" value="TANGO2"/>
    <property type="match status" value="1"/>
</dbReference>
<sequence>MHGPVAARRRPARAQDGRVCTVVVRRSGGRPVQVLALRDELTSRPFDDPGRWWPEFPDVVGGRDATAGGTWCATRVGTGATALVLNRPQRPVATPGAPSRGVLPLLGVTHGADWTAHVDPTGMASFLLVLATPDRLVTWDFDGTHLREQEHGPGTLMVTSGGPEDRKAERFLDRLTAAGSRDEWRRLVQAAPPTDDPGALVVRHERDGKVFATVFGQLIEAEPGRLLLEHSRRPWTGEPWTTLAVGAPG</sequence>
<dbReference type="AlphaFoldDB" id="A0A323V729"/>
<evidence type="ECO:0000313" key="1">
    <source>
        <dbReference type="EMBL" id="PZA20361.1"/>
    </source>
</evidence>